<dbReference type="EMBL" id="BAAASE010000008">
    <property type="protein sequence ID" value="GAA2414642.1"/>
    <property type="molecule type" value="Genomic_DNA"/>
</dbReference>
<gene>
    <name evidence="2" type="ORF">GCM10010255_60860</name>
</gene>
<organism evidence="2 3">
    <name type="scientific">Streptomyces coeruleofuscus</name>
    <dbReference type="NCBI Taxonomy" id="66879"/>
    <lineage>
        <taxon>Bacteria</taxon>
        <taxon>Bacillati</taxon>
        <taxon>Actinomycetota</taxon>
        <taxon>Actinomycetes</taxon>
        <taxon>Kitasatosporales</taxon>
        <taxon>Streptomycetaceae</taxon>
        <taxon>Streptomyces</taxon>
    </lineage>
</organism>
<sequence length="138" mass="13855">MVRSCFFRIADGDGVGLGVLGAEVAGVGATDSVGDGDADGTAGSGARRGDADTSGCLAWSGPGRSSKADSTPATAPVATTTEAATTIAPRRTARLYSALRAARRWAREPDTVPFPPPLRRAALPRSGEAPGLPVLPPA</sequence>
<feature type="compositionally biased region" description="Low complexity" evidence="1">
    <location>
        <begin position="28"/>
        <end position="45"/>
    </location>
</feature>
<feature type="region of interest" description="Disordered" evidence="1">
    <location>
        <begin position="109"/>
        <end position="138"/>
    </location>
</feature>
<keyword evidence="3" id="KW-1185">Reference proteome</keyword>
<evidence type="ECO:0000313" key="2">
    <source>
        <dbReference type="EMBL" id="GAA2414642.1"/>
    </source>
</evidence>
<proteinExistence type="predicted"/>
<dbReference type="Proteomes" id="UP001499986">
    <property type="component" value="Unassembled WGS sequence"/>
</dbReference>
<evidence type="ECO:0000256" key="1">
    <source>
        <dbReference type="SAM" id="MobiDB-lite"/>
    </source>
</evidence>
<accession>A0ABN3IUM1</accession>
<name>A0ABN3IUM1_9ACTN</name>
<protein>
    <submittedName>
        <fullName evidence="2">Uncharacterized protein</fullName>
    </submittedName>
</protein>
<reference evidence="2 3" key="1">
    <citation type="journal article" date="2019" name="Int. J. Syst. Evol. Microbiol.">
        <title>The Global Catalogue of Microorganisms (GCM) 10K type strain sequencing project: providing services to taxonomists for standard genome sequencing and annotation.</title>
        <authorList>
            <consortium name="The Broad Institute Genomics Platform"/>
            <consortium name="The Broad Institute Genome Sequencing Center for Infectious Disease"/>
            <person name="Wu L."/>
            <person name="Ma J."/>
        </authorList>
    </citation>
    <scope>NUCLEOTIDE SEQUENCE [LARGE SCALE GENOMIC DNA]</scope>
    <source>
        <strain evidence="2 3">JCM 4358</strain>
    </source>
</reference>
<feature type="region of interest" description="Disordered" evidence="1">
    <location>
        <begin position="28"/>
        <end position="79"/>
    </location>
</feature>
<evidence type="ECO:0000313" key="3">
    <source>
        <dbReference type="Proteomes" id="UP001499986"/>
    </source>
</evidence>
<comment type="caution">
    <text evidence="2">The sequence shown here is derived from an EMBL/GenBank/DDBJ whole genome shotgun (WGS) entry which is preliminary data.</text>
</comment>